<dbReference type="AlphaFoldDB" id="A0AAV2T0X8"/>
<evidence type="ECO:0008006" key="4">
    <source>
        <dbReference type="Google" id="ProtNLM"/>
    </source>
</evidence>
<dbReference type="Proteomes" id="UP001497525">
    <property type="component" value="Unassembled WGS sequence"/>
</dbReference>
<feature type="chain" id="PRO_5043360066" description="UPAR/Ly6 domain-containing protein" evidence="1">
    <location>
        <begin position="25"/>
        <end position="132"/>
    </location>
</feature>
<name>A0AAV2T0X8_CALDB</name>
<dbReference type="EMBL" id="CAXLJL010000036">
    <property type="protein sequence ID" value="CAL5129784.1"/>
    <property type="molecule type" value="Genomic_DNA"/>
</dbReference>
<comment type="caution">
    <text evidence="2">The sequence shown here is derived from an EMBL/GenBank/DDBJ whole genome shotgun (WGS) entry which is preliminary data.</text>
</comment>
<proteinExistence type="predicted"/>
<keyword evidence="1" id="KW-0732">Signal</keyword>
<evidence type="ECO:0000313" key="3">
    <source>
        <dbReference type="Proteomes" id="UP001497525"/>
    </source>
</evidence>
<gene>
    <name evidence="2" type="ORF">CDAUBV1_LOCUS1228</name>
</gene>
<evidence type="ECO:0000256" key="1">
    <source>
        <dbReference type="SAM" id="SignalP"/>
    </source>
</evidence>
<accession>A0AAV2T0X8</accession>
<organism evidence="2 3">
    <name type="scientific">Calicophoron daubneyi</name>
    <name type="common">Rumen fluke</name>
    <name type="synonym">Paramphistomum daubneyi</name>
    <dbReference type="NCBI Taxonomy" id="300641"/>
    <lineage>
        <taxon>Eukaryota</taxon>
        <taxon>Metazoa</taxon>
        <taxon>Spiralia</taxon>
        <taxon>Lophotrochozoa</taxon>
        <taxon>Platyhelminthes</taxon>
        <taxon>Trematoda</taxon>
        <taxon>Digenea</taxon>
        <taxon>Plagiorchiida</taxon>
        <taxon>Pronocephalata</taxon>
        <taxon>Paramphistomoidea</taxon>
        <taxon>Paramphistomidae</taxon>
        <taxon>Calicophoron</taxon>
    </lineage>
</organism>
<reference evidence="2" key="1">
    <citation type="submission" date="2024-06" db="EMBL/GenBank/DDBJ databases">
        <authorList>
            <person name="Liu X."/>
            <person name="Lenzi L."/>
            <person name="Haldenby T S."/>
            <person name="Uol C."/>
        </authorList>
    </citation>
    <scope>NUCLEOTIDE SEQUENCE</scope>
</reference>
<protein>
    <recommendedName>
        <fullName evidence="4">UPAR/Ly6 domain-containing protein</fullName>
    </recommendedName>
</protein>
<evidence type="ECO:0000313" key="2">
    <source>
        <dbReference type="EMBL" id="CAL5129784.1"/>
    </source>
</evidence>
<feature type="signal peptide" evidence="1">
    <location>
        <begin position="1"/>
        <end position="24"/>
    </location>
</feature>
<sequence>MSRGLELLTVLIATHIFNTKLVCAAECFECMGRGCADPFTSYDRIYTYDRFTLTGCAACGKITDVLRNVIIRKCFWVQGECVEGTSESHATGNHTRVETRCCKTDLCNSTEFDRTNFVLLSFLLLITVLFIY</sequence>